<protein>
    <submittedName>
        <fullName evidence="1">CLUMA_CG009376, isoform A</fullName>
    </submittedName>
</protein>
<gene>
    <name evidence="1" type="ORF">CLUMA_CG009376</name>
</gene>
<reference evidence="1 2" key="1">
    <citation type="submission" date="2015-04" db="EMBL/GenBank/DDBJ databases">
        <authorList>
            <person name="Syromyatnikov M.Y."/>
            <person name="Popov V.N."/>
        </authorList>
    </citation>
    <scope>NUCLEOTIDE SEQUENCE [LARGE SCALE GENOMIC DNA]</scope>
</reference>
<organism evidence="1 2">
    <name type="scientific">Clunio marinus</name>
    <dbReference type="NCBI Taxonomy" id="568069"/>
    <lineage>
        <taxon>Eukaryota</taxon>
        <taxon>Metazoa</taxon>
        <taxon>Ecdysozoa</taxon>
        <taxon>Arthropoda</taxon>
        <taxon>Hexapoda</taxon>
        <taxon>Insecta</taxon>
        <taxon>Pterygota</taxon>
        <taxon>Neoptera</taxon>
        <taxon>Endopterygota</taxon>
        <taxon>Diptera</taxon>
        <taxon>Nematocera</taxon>
        <taxon>Chironomoidea</taxon>
        <taxon>Chironomidae</taxon>
        <taxon>Clunio</taxon>
    </lineage>
</organism>
<dbReference type="Proteomes" id="UP000183832">
    <property type="component" value="Unassembled WGS sequence"/>
</dbReference>
<evidence type="ECO:0000313" key="2">
    <source>
        <dbReference type="Proteomes" id="UP000183832"/>
    </source>
</evidence>
<sequence>MLKIAIILENKIFTALKRLTASSSFREYFIKGDNVDLPDYGGKMNIPWENHHRIFYLRNHLNNGSVHILEMQHKKKGYDLDKNTSSYVSVRRASKRIQFVT</sequence>
<dbReference type="EMBL" id="CVRI01000043">
    <property type="protein sequence ID" value="CRK95931.1"/>
    <property type="molecule type" value="Genomic_DNA"/>
</dbReference>
<proteinExistence type="predicted"/>
<name>A0A1J1I6W6_9DIPT</name>
<evidence type="ECO:0000313" key="1">
    <source>
        <dbReference type="EMBL" id="CRK95931.1"/>
    </source>
</evidence>
<accession>A0A1J1I6W6</accession>
<dbReference type="AlphaFoldDB" id="A0A1J1I6W6"/>
<keyword evidence="2" id="KW-1185">Reference proteome</keyword>